<dbReference type="Proteomes" id="UP000009131">
    <property type="component" value="Unassembled WGS sequence"/>
</dbReference>
<proteinExistence type="predicted"/>
<evidence type="ECO:0000256" key="1">
    <source>
        <dbReference type="ARBA" id="ARBA00022490"/>
    </source>
</evidence>
<evidence type="ECO:0000313" key="5">
    <source>
        <dbReference type="Proteomes" id="UP000009131"/>
    </source>
</evidence>
<dbReference type="OrthoDB" id="29061at2759"/>
<keyword evidence="5" id="KW-1185">Reference proteome</keyword>
<evidence type="ECO:0000256" key="2">
    <source>
        <dbReference type="SAM" id="MobiDB-lite"/>
    </source>
</evidence>
<dbReference type="GO" id="GO:0008180">
    <property type="term" value="C:COP9 signalosome"/>
    <property type="evidence" value="ECO:0007669"/>
    <property type="project" value="TreeGrafter"/>
</dbReference>
<dbReference type="PANTHER" id="PTHR10758">
    <property type="entry name" value="26S PROTEASOME NON-ATPASE REGULATORY SUBUNIT 3/COP9 SIGNALOSOME COMPLEX SUBUNIT 3"/>
    <property type="match status" value="1"/>
</dbReference>
<dbReference type="OMA" id="YYAALIY"/>
<reference evidence="4 5" key="1">
    <citation type="journal article" date="2011" name="J. Gen. Appl. Microbiol.">
        <title>Draft genome sequencing of the enigmatic basidiomycete Mixia osmundae.</title>
        <authorList>
            <person name="Nishida H."/>
            <person name="Nagatsuka Y."/>
            <person name="Sugiyama J."/>
        </authorList>
    </citation>
    <scope>NUCLEOTIDE SEQUENCE [LARGE SCALE GENOMIC DNA]</scope>
    <source>
        <strain evidence="5">CBS 9802 / IAM 14324 / JCM 22182 / KY 12970</strain>
    </source>
</reference>
<evidence type="ECO:0000313" key="4">
    <source>
        <dbReference type="EMBL" id="GAA97466.1"/>
    </source>
</evidence>
<dbReference type="InterPro" id="IPR050756">
    <property type="entry name" value="CSN3"/>
</dbReference>
<dbReference type="eggNOG" id="KOG2582">
    <property type="taxonomic scope" value="Eukaryota"/>
</dbReference>
<evidence type="ECO:0000259" key="3">
    <source>
        <dbReference type="Pfam" id="PF22788"/>
    </source>
</evidence>
<feature type="domain" description="COP9 signalosome complex subunit 3 N-terminal helical repeats" evidence="3">
    <location>
        <begin position="145"/>
        <end position="345"/>
    </location>
</feature>
<reference evidence="4 5" key="2">
    <citation type="journal article" date="2012" name="Open Biol.">
        <title>Characteristics of nucleosomes and linker DNA regions on the genome of the basidiomycete Mixia osmundae revealed by mono- and dinucleosome mapping.</title>
        <authorList>
            <person name="Nishida H."/>
            <person name="Kondo S."/>
            <person name="Matsumoto T."/>
            <person name="Suzuki Y."/>
            <person name="Yoshikawa H."/>
            <person name="Taylor T.D."/>
            <person name="Sugiyama J."/>
        </authorList>
    </citation>
    <scope>NUCLEOTIDE SEQUENCE [LARGE SCALE GENOMIC DNA]</scope>
    <source>
        <strain evidence="5">CBS 9802 / IAM 14324 / JCM 22182 / KY 12970</strain>
    </source>
</reference>
<protein>
    <recommendedName>
        <fullName evidence="3">COP9 signalosome complex subunit 3 N-terminal helical repeats domain-containing protein</fullName>
    </recommendedName>
</protein>
<dbReference type="HOGENOM" id="CLU_514909_0_0_1"/>
<dbReference type="Pfam" id="PF22788">
    <property type="entry name" value="COP9_hel_rpt"/>
    <property type="match status" value="1"/>
</dbReference>
<dbReference type="STRING" id="764103.G7E3Q6"/>
<dbReference type="RefSeq" id="XP_014570529.1">
    <property type="nucleotide sequence ID" value="XM_014715043.1"/>
</dbReference>
<accession>G7E3Q6</accession>
<dbReference type="InParanoid" id="G7E3Q6"/>
<feature type="compositionally biased region" description="Polar residues" evidence="2">
    <location>
        <begin position="32"/>
        <end position="42"/>
    </location>
</feature>
<comment type="caution">
    <text evidence="4">The sequence shown here is derived from an EMBL/GenBank/DDBJ whole genome shotgun (WGS) entry which is preliminary data.</text>
</comment>
<dbReference type="EMBL" id="BABT02000122">
    <property type="protein sequence ID" value="GAA97466.1"/>
    <property type="molecule type" value="Genomic_DNA"/>
</dbReference>
<gene>
    <name evidence="4" type="primary">Mo04145</name>
    <name evidence="4" type="ORF">E5Q_04145</name>
</gene>
<dbReference type="InterPro" id="IPR055089">
    <property type="entry name" value="COP9_N"/>
</dbReference>
<sequence length="529" mass="57657">MASTSDSVHDASGSLATGSYARTMRTRQGIASTSNLSGSLTSHVEAEASPSAYEGSTASGSGKKEGWLPSSIDEFVHYCQTQQTGAQVVRNVVPLIKRLERYFQDRRRPGETLSSWLSSMCANGADPLDLLAPPTKEQAGQATKSEPHSLAFILVLQARLETGRGQALELPLKLSALAARSYSTDQLAALPGLVTSWSNQIVRVQADSARSAPVLLDILHRWCRHVTGFSTLTGFHVPYLYHALRAGQYAPAASLLETAIMDVDNTSVLGYRDNLLYHLYGGIILTATGRYELARRHFERAISAPALTASAIQIDAYQKLSLLHLISSAVDDKALELPKYTSPAVTQAIRNQCSWYSEFSGAYLHGDVPRCQQLVHKARSDLSKAGNWGLAQQCLFFLDTHAIRLLSKHYISVPLATISHSLGYQLGRDLTNLATRIQAEIERRTLHARFDRAGDGNSNVMLIFLEDGAAYDSKESAREIQGVVTIQQEVIYRTAGLSNALACDPETLKRQQAAGAMSNMHPYADVPSP</sequence>
<dbReference type="PANTHER" id="PTHR10758:SF1">
    <property type="entry name" value="COP9 SIGNALOSOME COMPLEX SUBUNIT 3"/>
    <property type="match status" value="1"/>
</dbReference>
<feature type="region of interest" description="Disordered" evidence="2">
    <location>
        <begin position="32"/>
        <end position="64"/>
    </location>
</feature>
<dbReference type="AlphaFoldDB" id="G7E3Q6"/>
<dbReference type="GO" id="GO:0006511">
    <property type="term" value="P:ubiquitin-dependent protein catabolic process"/>
    <property type="evidence" value="ECO:0007669"/>
    <property type="project" value="TreeGrafter"/>
</dbReference>
<name>G7E3Q6_MIXOS</name>
<keyword evidence="1" id="KW-0963">Cytoplasm</keyword>
<organism evidence="4 5">
    <name type="scientific">Mixia osmundae (strain CBS 9802 / IAM 14324 / JCM 22182 / KY 12970)</name>
    <dbReference type="NCBI Taxonomy" id="764103"/>
    <lineage>
        <taxon>Eukaryota</taxon>
        <taxon>Fungi</taxon>
        <taxon>Dikarya</taxon>
        <taxon>Basidiomycota</taxon>
        <taxon>Pucciniomycotina</taxon>
        <taxon>Mixiomycetes</taxon>
        <taxon>Mixiales</taxon>
        <taxon>Mixiaceae</taxon>
        <taxon>Mixia</taxon>
    </lineage>
</organism>